<dbReference type="PANTHER" id="PTHR12993:SF23">
    <property type="entry name" value="N-ACETYLGLUCOSAMINYLPHOSPHATIDYLINOSITOL DEACETYLASE"/>
    <property type="match status" value="1"/>
</dbReference>
<dbReference type="InterPro" id="IPR008979">
    <property type="entry name" value="Galactose-bd-like_sf"/>
</dbReference>
<dbReference type="InterPro" id="IPR055826">
    <property type="entry name" value="DUF7402"/>
</dbReference>
<dbReference type="STRING" id="546871.SAMN04488543_3273"/>
<gene>
    <name evidence="4" type="ORF">SAMN04488543_3273</name>
</gene>
<name>A0A1H1YEE2_9ACTN</name>
<dbReference type="InterPro" id="IPR024078">
    <property type="entry name" value="LmbE-like_dom_sf"/>
</dbReference>
<keyword evidence="2" id="KW-0732">Signal</keyword>
<dbReference type="OrthoDB" id="6064917at2"/>
<feature type="domain" description="DUF7402" evidence="3">
    <location>
        <begin position="37"/>
        <end position="170"/>
    </location>
</feature>
<evidence type="ECO:0000259" key="3">
    <source>
        <dbReference type="Pfam" id="PF24135"/>
    </source>
</evidence>
<dbReference type="Gene3D" id="2.60.120.260">
    <property type="entry name" value="Galactose-binding domain-like"/>
    <property type="match status" value="1"/>
</dbReference>
<evidence type="ECO:0000313" key="5">
    <source>
        <dbReference type="Proteomes" id="UP000199092"/>
    </source>
</evidence>
<dbReference type="InterPro" id="IPR003737">
    <property type="entry name" value="GlcNAc_PI_deacetylase-related"/>
</dbReference>
<evidence type="ECO:0000256" key="2">
    <source>
        <dbReference type="SAM" id="SignalP"/>
    </source>
</evidence>
<proteinExistence type="predicted"/>
<dbReference type="SUPFAM" id="SSF102588">
    <property type="entry name" value="LmbE-like"/>
    <property type="match status" value="1"/>
</dbReference>
<organism evidence="4 5">
    <name type="scientific">Friedmanniella luteola</name>
    <dbReference type="NCBI Taxonomy" id="546871"/>
    <lineage>
        <taxon>Bacteria</taxon>
        <taxon>Bacillati</taxon>
        <taxon>Actinomycetota</taxon>
        <taxon>Actinomycetes</taxon>
        <taxon>Propionibacteriales</taxon>
        <taxon>Nocardioidaceae</taxon>
        <taxon>Friedmanniella</taxon>
    </lineage>
</organism>
<dbReference type="PROSITE" id="PS51257">
    <property type="entry name" value="PROKAR_LIPOPROTEIN"/>
    <property type="match status" value="1"/>
</dbReference>
<evidence type="ECO:0000313" key="4">
    <source>
        <dbReference type="EMBL" id="SDT19639.1"/>
    </source>
</evidence>
<dbReference type="EMBL" id="LT629749">
    <property type="protein sequence ID" value="SDT19639.1"/>
    <property type="molecule type" value="Genomic_DNA"/>
</dbReference>
<dbReference type="Gene3D" id="3.40.50.10320">
    <property type="entry name" value="LmbE-like"/>
    <property type="match status" value="1"/>
</dbReference>
<dbReference type="GO" id="GO:0000225">
    <property type="term" value="F:N-acetylglucosaminylphosphatidylinositol deacetylase activity"/>
    <property type="evidence" value="ECO:0007669"/>
    <property type="project" value="TreeGrafter"/>
</dbReference>
<reference evidence="4 5" key="1">
    <citation type="submission" date="2016-10" db="EMBL/GenBank/DDBJ databases">
        <authorList>
            <person name="de Groot N.N."/>
        </authorList>
    </citation>
    <scope>NUCLEOTIDE SEQUENCE [LARGE SCALE GENOMIC DNA]</scope>
    <source>
        <strain evidence="4 5">DSM 21741</strain>
    </source>
</reference>
<dbReference type="Proteomes" id="UP000199092">
    <property type="component" value="Chromosome I"/>
</dbReference>
<dbReference type="RefSeq" id="WP_091414098.1">
    <property type="nucleotide sequence ID" value="NZ_LT629749.1"/>
</dbReference>
<accession>A0A1H1YEE2</accession>
<dbReference type="Pfam" id="PF24135">
    <property type="entry name" value="DUF7402"/>
    <property type="match status" value="1"/>
</dbReference>
<dbReference type="PANTHER" id="PTHR12993">
    <property type="entry name" value="N-ACETYLGLUCOSAMINYL-PHOSPHATIDYLINOSITOL DE-N-ACETYLASE-RELATED"/>
    <property type="match status" value="1"/>
</dbReference>
<feature type="signal peptide" evidence="2">
    <location>
        <begin position="1"/>
        <end position="32"/>
    </location>
</feature>
<dbReference type="GO" id="GO:0016137">
    <property type="term" value="P:glycoside metabolic process"/>
    <property type="evidence" value="ECO:0007669"/>
    <property type="project" value="UniProtKB-ARBA"/>
</dbReference>
<evidence type="ECO:0000256" key="1">
    <source>
        <dbReference type="ARBA" id="ARBA00022833"/>
    </source>
</evidence>
<protein>
    <submittedName>
        <fullName evidence="4">GlcNAc-PI de-N-acetylase</fullName>
    </submittedName>
</protein>
<sequence>MPRLEPARPRRIRAGGCRLLVLAALLSASACATTGPNVAGAAVVTASSSETAAGQTPDRAVDGMVGGDPTNPTTAWVSRTTDGSWLELRWPTPQTIDHVRLHDLPSDQDGITAALLTFDDRSAVRVGALPNDGAGLTVRFAPRTTATLRFSVEQTVPGTAHAGLAEIEVYTTDRSTAPATTAGPACPRGSVVDVLAHADDDLLFMSLELQAALEAGQCLRTIILTAGDAGLGPEYWREREAGWKAGVSELAQVPDQWTSTEVDLAGGSVTLETLRADPRVTVYFVRLPDGNLDGSGFPAHGSTSLAQLWDGDVDAVSTVDGTSTYSRSDLVEVLTALVDDAAATEVNTLDPRRSPTDHSDHRSSALFARAALDEVTARPQVTGFRGYPIAEEPSNVGGSALSRKRTAFWAYAAHDDLTCGSAQACEGKPESAWLTREYRVPQ</sequence>
<dbReference type="AlphaFoldDB" id="A0A1H1YEE2"/>
<feature type="chain" id="PRO_5038836656" evidence="2">
    <location>
        <begin position="33"/>
        <end position="442"/>
    </location>
</feature>
<dbReference type="Pfam" id="PF02585">
    <property type="entry name" value="PIG-L"/>
    <property type="match status" value="1"/>
</dbReference>
<dbReference type="SUPFAM" id="SSF49785">
    <property type="entry name" value="Galactose-binding domain-like"/>
    <property type="match status" value="1"/>
</dbReference>
<keyword evidence="5" id="KW-1185">Reference proteome</keyword>
<keyword evidence="1" id="KW-0862">Zinc</keyword>